<dbReference type="OrthoDB" id="74360at2759"/>
<dbReference type="Gene3D" id="3.50.50.60">
    <property type="entry name" value="FAD/NAD(P)-binding domain"/>
    <property type="match status" value="1"/>
</dbReference>
<evidence type="ECO:0000313" key="4">
    <source>
        <dbReference type="EMBL" id="TID25787.1"/>
    </source>
</evidence>
<keyword evidence="3" id="KW-0560">Oxidoreductase</keyword>
<keyword evidence="2" id="KW-0274">FAD</keyword>
<dbReference type="PANTHER" id="PTHR43539:SF68">
    <property type="entry name" value="FLAVIN-BINDING MONOOXYGENASE-LIKE PROTEIN (AFU_ORTHOLOGUE AFUA_4G09220)"/>
    <property type="match status" value="1"/>
</dbReference>
<gene>
    <name evidence="4" type="ORF">E6O75_ATG03650</name>
</gene>
<sequence length="636" mass="70013">MGIDSAPAFPISQLPGTIPISRIDDNIDPLPIAQSCLIHLQLLDSTLLIDDTLWRDLFAFTGTARTFHGPERIQSTWKELCAIHKPHQFKLAPGGVAVVKPTPTLAWINVKFSFKTHETPGSPELNCMGIMRLIPDAQQSWRIWTLVTILQGIEGFPNVDVLEPSMDWQSEQPLTPISDAGADSIQDCVVVGAGMSGLCTAGYLKAAGINAIIVEKNAAVGQNWSDRYDSVSIHTSKATGQLPFKPVWGPEVPYHLTAKHLISGYQQFVKTYGLDIWLSSNMEKARWSNKTKTWTLLINRRGMRQEIQARHLVLAIGGGGQVPKMPSLPGRDKFKGKVLHTAEYKNAKEWKGLRGVVVGAANSGHDVANDMLQAGCASSTMVQRNPTPVFPVEYYRKVYDGTYNDDIPVNVSDMIMMSTPTSVSRLMAMRGLSKMASQEPERFDSLERAGFKLDRSMDMYESLYQRFGGHYLDVGVSKKISQGLIKVKSDSLLTGFTESGLVFADGSTLDADVVVLATGFEGNMRLAARDLVGDDVGDKLEDWWGVDEEGELRGAWKPIGHPGIWFTGGNLILARFFSRFLALQIAADVKGVPLRVYGKEKKPVAKLPASEGVIDRLGQLLAGLRQKFMAILRQEN</sequence>
<accession>A0A4Z1P936</accession>
<evidence type="ECO:0000256" key="3">
    <source>
        <dbReference type="ARBA" id="ARBA00023002"/>
    </source>
</evidence>
<protein>
    <recommendedName>
        <fullName evidence="6">FAD/NAD(P)-binding domain-containing protein</fullName>
    </recommendedName>
</protein>
<dbReference type="GO" id="GO:0050661">
    <property type="term" value="F:NADP binding"/>
    <property type="evidence" value="ECO:0007669"/>
    <property type="project" value="InterPro"/>
</dbReference>
<dbReference type="AlphaFoldDB" id="A0A4Z1P936"/>
<dbReference type="EMBL" id="SNSC02000003">
    <property type="protein sequence ID" value="TID25787.1"/>
    <property type="molecule type" value="Genomic_DNA"/>
</dbReference>
<reference evidence="4 5" key="1">
    <citation type="submission" date="2019-04" db="EMBL/GenBank/DDBJ databases">
        <title>High contiguity whole genome sequence and gene annotation resource for two Venturia nashicola isolates.</title>
        <authorList>
            <person name="Prokchorchik M."/>
            <person name="Won K."/>
            <person name="Lee Y."/>
            <person name="Choi E.D."/>
            <person name="Segonzac C."/>
            <person name="Sohn K.H."/>
        </authorList>
    </citation>
    <scope>NUCLEOTIDE SEQUENCE [LARGE SCALE GENOMIC DNA]</scope>
    <source>
        <strain evidence="4 5">PRI2</strain>
    </source>
</reference>
<name>A0A4Z1P936_9PEZI</name>
<dbReference type="SUPFAM" id="SSF51905">
    <property type="entry name" value="FAD/NAD(P)-binding domain"/>
    <property type="match status" value="1"/>
</dbReference>
<dbReference type="InterPro" id="IPR050982">
    <property type="entry name" value="Auxin_biosynth/cation_transpt"/>
</dbReference>
<dbReference type="Proteomes" id="UP000298493">
    <property type="component" value="Unassembled WGS sequence"/>
</dbReference>
<dbReference type="Pfam" id="PF00743">
    <property type="entry name" value="FMO-like"/>
    <property type="match status" value="1"/>
</dbReference>
<keyword evidence="5" id="KW-1185">Reference proteome</keyword>
<proteinExistence type="predicted"/>
<dbReference type="GO" id="GO:0004499">
    <property type="term" value="F:N,N-dimethylaniline monooxygenase activity"/>
    <property type="evidence" value="ECO:0007669"/>
    <property type="project" value="InterPro"/>
</dbReference>
<evidence type="ECO:0008006" key="6">
    <source>
        <dbReference type="Google" id="ProtNLM"/>
    </source>
</evidence>
<organism evidence="4 5">
    <name type="scientific">Venturia nashicola</name>
    <dbReference type="NCBI Taxonomy" id="86259"/>
    <lineage>
        <taxon>Eukaryota</taxon>
        <taxon>Fungi</taxon>
        <taxon>Dikarya</taxon>
        <taxon>Ascomycota</taxon>
        <taxon>Pezizomycotina</taxon>
        <taxon>Dothideomycetes</taxon>
        <taxon>Pleosporomycetidae</taxon>
        <taxon>Venturiales</taxon>
        <taxon>Venturiaceae</taxon>
        <taxon>Venturia</taxon>
    </lineage>
</organism>
<dbReference type="PANTHER" id="PTHR43539">
    <property type="entry name" value="FLAVIN-BINDING MONOOXYGENASE-LIKE PROTEIN (AFU_ORTHOLOGUE AFUA_4G09220)"/>
    <property type="match status" value="1"/>
</dbReference>
<dbReference type="GO" id="GO:0050660">
    <property type="term" value="F:flavin adenine dinucleotide binding"/>
    <property type="evidence" value="ECO:0007669"/>
    <property type="project" value="InterPro"/>
</dbReference>
<evidence type="ECO:0000313" key="5">
    <source>
        <dbReference type="Proteomes" id="UP000298493"/>
    </source>
</evidence>
<keyword evidence="1" id="KW-0285">Flavoprotein</keyword>
<evidence type="ECO:0000256" key="1">
    <source>
        <dbReference type="ARBA" id="ARBA00022630"/>
    </source>
</evidence>
<evidence type="ECO:0000256" key="2">
    <source>
        <dbReference type="ARBA" id="ARBA00022827"/>
    </source>
</evidence>
<dbReference type="InterPro" id="IPR036188">
    <property type="entry name" value="FAD/NAD-bd_sf"/>
</dbReference>
<dbReference type="InterPro" id="IPR020946">
    <property type="entry name" value="Flavin_mOase-like"/>
</dbReference>
<dbReference type="STRING" id="86259.A0A4Z1P936"/>
<comment type="caution">
    <text evidence="4">The sequence shown here is derived from an EMBL/GenBank/DDBJ whole genome shotgun (WGS) entry which is preliminary data.</text>
</comment>